<feature type="domain" description="HTH hxlR-type" evidence="4">
    <location>
        <begin position="11"/>
        <end position="108"/>
    </location>
</feature>
<dbReference type="Proteomes" id="UP000463868">
    <property type="component" value="Chromosome"/>
</dbReference>
<evidence type="ECO:0000313" key="7">
    <source>
        <dbReference type="EMBL" id="QBQ16360.1"/>
    </source>
</evidence>
<dbReference type="EMBL" id="JAGFOT010000001">
    <property type="protein sequence ID" value="MBO3656811.1"/>
    <property type="molecule type" value="Genomic_DNA"/>
</dbReference>
<evidence type="ECO:0000313" key="11">
    <source>
        <dbReference type="Proteomes" id="UP000463868"/>
    </source>
</evidence>
<dbReference type="EMBL" id="CP031976">
    <property type="protein sequence ID" value="QHI13507.1"/>
    <property type="molecule type" value="Genomic_DNA"/>
</dbReference>
<organism evidence="6 10">
    <name type="scientific">Acinetobacter haemolyticus</name>
    <dbReference type="NCBI Taxonomy" id="29430"/>
    <lineage>
        <taxon>Bacteria</taxon>
        <taxon>Pseudomonadati</taxon>
        <taxon>Pseudomonadota</taxon>
        <taxon>Gammaproteobacteria</taxon>
        <taxon>Moraxellales</taxon>
        <taxon>Moraxellaceae</taxon>
        <taxon>Acinetobacter</taxon>
    </lineage>
</organism>
<reference evidence="7 9" key="2">
    <citation type="submission" date="2019-03" db="EMBL/GenBank/DDBJ databases">
        <title>Complete genome sequence of two outbreak-associated Acinetobacter haemolyticus strains.</title>
        <authorList>
            <person name="Bai L."/>
            <person name="Zhang S.-C."/>
            <person name="Deng Y."/>
            <person name="Song C.-C."/>
            <person name="Kang G.-B."/>
            <person name="Dong Y."/>
            <person name="Wang Y."/>
            <person name="Gao F."/>
            <person name="Huang H."/>
        </authorList>
    </citation>
    <scope>NUCLEOTIDE SEQUENCE [LARGE SCALE GENOMIC DNA]</scope>
    <source>
        <strain evidence="7 9">TJR01</strain>
    </source>
</reference>
<evidence type="ECO:0000256" key="2">
    <source>
        <dbReference type="ARBA" id="ARBA00023125"/>
    </source>
</evidence>
<dbReference type="InterPro" id="IPR036388">
    <property type="entry name" value="WH-like_DNA-bd_sf"/>
</dbReference>
<dbReference type="InterPro" id="IPR036390">
    <property type="entry name" value="WH_DNA-bd_sf"/>
</dbReference>
<keyword evidence="3" id="KW-0804">Transcription</keyword>
<dbReference type="InterPro" id="IPR002577">
    <property type="entry name" value="HTH_HxlR"/>
</dbReference>
<dbReference type="EMBL" id="WTTO01000005">
    <property type="protein sequence ID" value="NAR72494.1"/>
    <property type="molecule type" value="Genomic_DNA"/>
</dbReference>
<evidence type="ECO:0000313" key="5">
    <source>
        <dbReference type="EMBL" id="MBO3656811.1"/>
    </source>
</evidence>
<dbReference type="Proteomes" id="UP000670925">
    <property type="component" value="Unassembled WGS sequence"/>
</dbReference>
<dbReference type="SUPFAM" id="SSF46785">
    <property type="entry name" value="Winged helix' DNA-binding domain"/>
    <property type="match status" value="1"/>
</dbReference>
<dbReference type="EMBL" id="CP038009">
    <property type="protein sequence ID" value="QBQ16360.1"/>
    <property type="molecule type" value="Genomic_DNA"/>
</dbReference>
<reference evidence="8 11" key="1">
    <citation type="submission" date="2018-08" db="EMBL/GenBank/DDBJ databases">
        <title>Analysis of the genomic diversity of Mexican Acinetobacter haemolyticus clinical isolates.</title>
        <authorList>
            <person name="Castro-Jaimes S."/>
            <person name="Cevallos M.A."/>
        </authorList>
    </citation>
    <scope>NUCLEOTIDE SEQUENCE [LARGE SCALE GENOMIC DNA]</scope>
    <source>
        <strain evidence="8 11">AN43</strain>
    </source>
</reference>
<evidence type="ECO:0000313" key="10">
    <source>
        <dbReference type="Proteomes" id="UP000451048"/>
    </source>
</evidence>
<dbReference type="GO" id="GO:0003677">
    <property type="term" value="F:DNA binding"/>
    <property type="evidence" value="ECO:0007669"/>
    <property type="project" value="UniProtKB-KW"/>
</dbReference>
<evidence type="ECO:0000313" key="8">
    <source>
        <dbReference type="EMBL" id="QHI13507.1"/>
    </source>
</evidence>
<gene>
    <name evidence="8" type="ORF">AhaeAN43_09010</name>
    <name evidence="7" type="ORF">AHTJR_08725</name>
    <name evidence="6" type="ORF">GPS52_03105</name>
    <name evidence="5" type="ORF">J5N55_01725</name>
</gene>
<accession>A0A1L6KMC7</accession>
<dbReference type="PROSITE" id="PS51118">
    <property type="entry name" value="HTH_HXLR"/>
    <property type="match status" value="1"/>
</dbReference>
<evidence type="ECO:0000259" key="4">
    <source>
        <dbReference type="PROSITE" id="PS51118"/>
    </source>
</evidence>
<protein>
    <submittedName>
        <fullName evidence="5 6">Transcriptional regulator</fullName>
    </submittedName>
</protein>
<dbReference type="PANTHER" id="PTHR33204">
    <property type="entry name" value="TRANSCRIPTIONAL REGULATOR, MARR FAMILY"/>
    <property type="match status" value="1"/>
</dbReference>
<keyword evidence="2" id="KW-0238">DNA-binding</keyword>
<dbReference type="Pfam" id="PF01638">
    <property type="entry name" value="HxlR"/>
    <property type="match status" value="1"/>
</dbReference>
<evidence type="ECO:0000256" key="3">
    <source>
        <dbReference type="ARBA" id="ARBA00023163"/>
    </source>
</evidence>
<dbReference type="PANTHER" id="PTHR33204:SF36">
    <property type="entry name" value="TRANSCRIPTIONAL REGULATORY PROTEIN"/>
    <property type="match status" value="1"/>
</dbReference>
<dbReference type="AlphaFoldDB" id="A0A1L6KMC7"/>
<evidence type="ECO:0000256" key="1">
    <source>
        <dbReference type="ARBA" id="ARBA00023015"/>
    </source>
</evidence>
<dbReference type="Proteomes" id="UP000451048">
    <property type="component" value="Unassembled WGS sequence"/>
</dbReference>
<keyword evidence="1" id="KW-0805">Transcription regulation</keyword>
<dbReference type="OrthoDB" id="9807069at2"/>
<dbReference type="Proteomes" id="UP000294395">
    <property type="component" value="Chromosome"/>
</dbReference>
<proteinExistence type="predicted"/>
<dbReference type="Gene3D" id="1.10.10.10">
    <property type="entry name" value="Winged helix-like DNA-binding domain superfamily/Winged helix DNA-binding domain"/>
    <property type="match status" value="1"/>
</dbReference>
<dbReference type="RefSeq" id="WP_005080915.1">
    <property type="nucleotide sequence ID" value="NZ_BBSE01000011.1"/>
</dbReference>
<name>A0A1L6KMC7_ACIHA</name>
<dbReference type="KEGG" id="ahl:AHTJS_07305"/>
<dbReference type="STRING" id="29430.AHTJS_07305"/>
<reference evidence="6 10" key="3">
    <citation type="submission" date="2019-12" db="EMBL/GenBank/DDBJ databases">
        <title>Acinetobacter haemolyticus comparative genomics.</title>
        <authorList>
            <person name="Castro-Jaimes S."/>
            <person name="Bello-Lopez E."/>
            <person name="Velazquez-Acosta C."/>
            <person name="Volkow-Fernandez P."/>
            <person name="Lozano-Zarain P."/>
            <person name="Castillo Ramirez S."/>
            <person name="Cevallos M.A."/>
        </authorList>
    </citation>
    <scope>NUCLEOTIDE SEQUENCE [LARGE SCALE GENOMIC DNA]</scope>
    <source>
        <strain evidence="6 10">AN10</strain>
    </source>
</reference>
<evidence type="ECO:0000313" key="6">
    <source>
        <dbReference type="EMBL" id="NAR72494.1"/>
    </source>
</evidence>
<sequence>MKWEEIGDQPCSVARTLSILGDRWTMLILRNAFMGVRRFDDFQRSLGLTRHVLSERLKRLVEHDILVKVPYVERQERFEYKLTEKGLDLYPIILSMTQWADKWMDMGLGKPIEFTHKTCGNKMTPKMVCSECNEPIKAKEVRASAGPGYFAYIEQKQKSA</sequence>
<evidence type="ECO:0000313" key="9">
    <source>
        <dbReference type="Proteomes" id="UP000294395"/>
    </source>
</evidence>
<reference evidence="5" key="4">
    <citation type="submission" date="2021-03" db="EMBL/GenBank/DDBJ databases">
        <title>Acinetobacter spp. whole-genome sequenced from Terengganu.</title>
        <authorList>
            <person name="Mohd Rani F."/>
        </authorList>
    </citation>
    <scope>NUCLEOTIDE SEQUENCE</scope>
    <source>
        <strain evidence="5">AC1502</strain>
    </source>
</reference>